<reference evidence="9 10" key="1">
    <citation type="submission" date="2019-01" db="EMBL/GenBank/DDBJ databases">
        <title>Genome sequencing of strain FW10M-9.</title>
        <authorList>
            <person name="Heo J."/>
            <person name="Kim S.-J."/>
            <person name="Kim J.-S."/>
            <person name="Hong S.-B."/>
            <person name="Kwon S.-W."/>
        </authorList>
    </citation>
    <scope>NUCLEOTIDE SEQUENCE [LARGE SCALE GENOMIC DNA]</scope>
    <source>
        <strain evidence="9 10">FW10M-9</strain>
    </source>
</reference>
<dbReference type="KEGG" id="xya:ET471_02560"/>
<dbReference type="GO" id="GO:0004563">
    <property type="term" value="F:beta-N-acetylhexosaminidase activity"/>
    <property type="evidence" value="ECO:0007669"/>
    <property type="project" value="UniProtKB-EC"/>
</dbReference>
<dbReference type="GO" id="GO:0005975">
    <property type="term" value="P:carbohydrate metabolic process"/>
    <property type="evidence" value="ECO:0007669"/>
    <property type="project" value="InterPro"/>
</dbReference>
<gene>
    <name evidence="9" type="ORF">ET471_02560</name>
</gene>
<dbReference type="OrthoDB" id="9763537at2"/>
<keyword evidence="4" id="KW-0378">Hydrolase</keyword>
<evidence type="ECO:0000256" key="1">
    <source>
        <dbReference type="ARBA" id="ARBA00001231"/>
    </source>
</evidence>
<evidence type="ECO:0000313" key="10">
    <source>
        <dbReference type="Proteomes" id="UP000292118"/>
    </source>
</evidence>
<evidence type="ECO:0000259" key="8">
    <source>
        <dbReference type="Pfam" id="PF02838"/>
    </source>
</evidence>
<evidence type="ECO:0000256" key="4">
    <source>
        <dbReference type="ARBA" id="ARBA00022801"/>
    </source>
</evidence>
<dbReference type="SUPFAM" id="SSF55545">
    <property type="entry name" value="beta-N-acetylhexosaminidase-like domain"/>
    <property type="match status" value="1"/>
</dbReference>
<dbReference type="EC" id="3.2.1.52" evidence="3"/>
<dbReference type="InterPro" id="IPR015882">
    <property type="entry name" value="HEX_bac_N"/>
</dbReference>
<comment type="similarity">
    <text evidence="2">Belongs to the glycosyl hydrolase 20 family.</text>
</comment>
<dbReference type="Gene3D" id="3.20.20.80">
    <property type="entry name" value="Glycosidases"/>
    <property type="match status" value="1"/>
</dbReference>
<dbReference type="Pfam" id="PF02838">
    <property type="entry name" value="Glyco_hydro_20b"/>
    <property type="match status" value="1"/>
</dbReference>
<dbReference type="Gene3D" id="3.30.379.10">
    <property type="entry name" value="Chitobiase/beta-hexosaminidase domain 2-like"/>
    <property type="match status" value="1"/>
</dbReference>
<evidence type="ECO:0000256" key="6">
    <source>
        <dbReference type="PIRSR" id="PIRSR625705-1"/>
    </source>
</evidence>
<feature type="domain" description="Glycoside hydrolase family 20 catalytic" evidence="7">
    <location>
        <begin position="131"/>
        <end position="301"/>
    </location>
</feature>
<accession>A0A4P6F2V1</accession>
<dbReference type="PANTHER" id="PTHR22600:SF57">
    <property type="entry name" value="BETA-N-ACETYLHEXOSAMINIDASE"/>
    <property type="match status" value="1"/>
</dbReference>
<evidence type="ECO:0000256" key="2">
    <source>
        <dbReference type="ARBA" id="ARBA00006285"/>
    </source>
</evidence>
<dbReference type="RefSeq" id="WP_129186463.1">
    <property type="nucleotide sequence ID" value="NZ_CP035493.1"/>
</dbReference>
<dbReference type="AlphaFoldDB" id="A0A4P6F2V1"/>
<evidence type="ECO:0000259" key="7">
    <source>
        <dbReference type="Pfam" id="PF00728"/>
    </source>
</evidence>
<evidence type="ECO:0000313" key="9">
    <source>
        <dbReference type="EMBL" id="QAY69063.1"/>
    </source>
</evidence>
<proteinExistence type="inferred from homology"/>
<dbReference type="InterPro" id="IPR029018">
    <property type="entry name" value="Hex-like_dom2"/>
</dbReference>
<dbReference type="InterPro" id="IPR015883">
    <property type="entry name" value="Glyco_hydro_20_cat"/>
</dbReference>
<dbReference type="SUPFAM" id="SSF51445">
    <property type="entry name" value="(Trans)glycosidases"/>
    <property type="match status" value="1"/>
</dbReference>
<comment type="catalytic activity">
    <reaction evidence="1">
        <text>Hydrolysis of terminal non-reducing N-acetyl-D-hexosamine residues in N-acetyl-beta-D-hexosaminides.</text>
        <dbReference type="EC" id="3.2.1.52"/>
    </reaction>
</comment>
<dbReference type="InterPro" id="IPR025705">
    <property type="entry name" value="Beta_hexosaminidase_sua/sub"/>
</dbReference>
<dbReference type="EMBL" id="CP035493">
    <property type="protein sequence ID" value="QAY69063.1"/>
    <property type="molecule type" value="Genomic_DNA"/>
</dbReference>
<dbReference type="Pfam" id="PF00728">
    <property type="entry name" value="Glyco_hydro_20"/>
    <property type="match status" value="2"/>
</dbReference>
<feature type="domain" description="Beta-hexosaminidase bacterial type N-terminal" evidence="8">
    <location>
        <begin position="6"/>
        <end position="128"/>
    </location>
</feature>
<sequence length="491" mass="52868">MTAAFPLVPWPTTVEPGEGTLDVARVVVVSDHPLRWTPLATELLAPLGVEVTGAGPQVLAKRGKAPAGTVVELVLEPGADDESYALDVRPDGVTVTAPAEVGLLHGLRTLRQLVGPERTAPVVAVRDAPRFAWRGLTFDVARHWFGPAVLRRVVDLAGAYKLRVLHLHLTDDQGWRIEVPSRPALADVSGRTQSGGLVPDGERGYLTLDEYRDLQEYAAARFVEIVPEIDLPGHTNAATHACGELRPDGVPTPAYGGMEVGFSRLWIDNPATGPWVRDVLGDVAAATLGRYVHVGGDECHTLDEPEYVQLVDLALDAVRAAGKTPVAWQEAAPADVAGAILQYWDPRVDPAPFFKAAAAGARFVMSPASHAYVDQKPEAGHPIGQDWIGHDVDLHDSYEWEPTATIPGLPAEAVAGVSAALWTETIETVDHVFSMLLPRVPALAEVAWTPASSRDWQSFRTRVVAHARTWDAEGWAWHRSKDAAWAPAVGA</sequence>
<keyword evidence="10" id="KW-1185">Reference proteome</keyword>
<evidence type="ECO:0000256" key="3">
    <source>
        <dbReference type="ARBA" id="ARBA00012663"/>
    </source>
</evidence>
<dbReference type="PRINTS" id="PR00738">
    <property type="entry name" value="GLHYDRLASE20"/>
</dbReference>
<dbReference type="PANTHER" id="PTHR22600">
    <property type="entry name" value="BETA-HEXOSAMINIDASE"/>
    <property type="match status" value="1"/>
</dbReference>
<organism evidence="9 10">
    <name type="scientific">Xylanimonas protaetiae</name>
    <dbReference type="NCBI Taxonomy" id="2509457"/>
    <lineage>
        <taxon>Bacteria</taxon>
        <taxon>Bacillati</taxon>
        <taxon>Actinomycetota</taxon>
        <taxon>Actinomycetes</taxon>
        <taxon>Micrococcales</taxon>
        <taxon>Promicromonosporaceae</taxon>
        <taxon>Xylanimonas</taxon>
    </lineage>
</organism>
<dbReference type="GO" id="GO:0016020">
    <property type="term" value="C:membrane"/>
    <property type="evidence" value="ECO:0007669"/>
    <property type="project" value="TreeGrafter"/>
</dbReference>
<dbReference type="Proteomes" id="UP000292118">
    <property type="component" value="Chromosome"/>
</dbReference>
<keyword evidence="5" id="KW-0326">Glycosidase</keyword>
<feature type="domain" description="Glycoside hydrolase family 20 catalytic" evidence="7">
    <location>
        <begin position="313"/>
        <end position="450"/>
    </location>
</feature>
<evidence type="ECO:0000256" key="5">
    <source>
        <dbReference type="ARBA" id="ARBA00023295"/>
    </source>
</evidence>
<feature type="active site" description="Proton donor" evidence="6">
    <location>
        <position position="298"/>
    </location>
</feature>
<dbReference type="CDD" id="cd06568">
    <property type="entry name" value="GH20_SpHex_like"/>
    <property type="match status" value="1"/>
</dbReference>
<name>A0A4P6F2V1_9MICO</name>
<dbReference type="GO" id="GO:0030203">
    <property type="term" value="P:glycosaminoglycan metabolic process"/>
    <property type="evidence" value="ECO:0007669"/>
    <property type="project" value="TreeGrafter"/>
</dbReference>
<protein>
    <recommendedName>
        <fullName evidence="3">beta-N-acetylhexosaminidase</fullName>
        <ecNumber evidence="3">3.2.1.52</ecNumber>
    </recommendedName>
</protein>
<dbReference type="InterPro" id="IPR017853">
    <property type="entry name" value="GH"/>
</dbReference>